<protein>
    <submittedName>
        <fullName evidence="2">5268_t:CDS:1</fullName>
    </submittedName>
</protein>
<evidence type="ECO:0000313" key="2">
    <source>
        <dbReference type="EMBL" id="CAG8693359.1"/>
    </source>
</evidence>
<keyword evidence="3" id="KW-1185">Reference proteome</keyword>
<feature type="region of interest" description="Disordered" evidence="1">
    <location>
        <begin position="1"/>
        <end position="37"/>
    </location>
</feature>
<comment type="caution">
    <text evidence="2">The sequence shown here is derived from an EMBL/GenBank/DDBJ whole genome shotgun (WGS) entry which is preliminary data.</text>
</comment>
<dbReference type="AlphaFoldDB" id="A0A9N9ESF8"/>
<gene>
    <name evidence="2" type="ORF">FCALED_LOCUS13084</name>
</gene>
<evidence type="ECO:0000256" key="1">
    <source>
        <dbReference type="SAM" id="MobiDB-lite"/>
    </source>
</evidence>
<organism evidence="2 3">
    <name type="scientific">Funneliformis caledonium</name>
    <dbReference type="NCBI Taxonomy" id="1117310"/>
    <lineage>
        <taxon>Eukaryota</taxon>
        <taxon>Fungi</taxon>
        <taxon>Fungi incertae sedis</taxon>
        <taxon>Mucoromycota</taxon>
        <taxon>Glomeromycotina</taxon>
        <taxon>Glomeromycetes</taxon>
        <taxon>Glomerales</taxon>
        <taxon>Glomeraceae</taxon>
        <taxon>Funneliformis</taxon>
    </lineage>
</organism>
<reference evidence="2" key="1">
    <citation type="submission" date="2021-06" db="EMBL/GenBank/DDBJ databases">
        <authorList>
            <person name="Kallberg Y."/>
            <person name="Tangrot J."/>
            <person name="Rosling A."/>
        </authorList>
    </citation>
    <scope>NUCLEOTIDE SEQUENCE</scope>
    <source>
        <strain evidence="2">UK204</strain>
    </source>
</reference>
<dbReference type="EMBL" id="CAJVPQ010007140">
    <property type="protein sequence ID" value="CAG8693359.1"/>
    <property type="molecule type" value="Genomic_DNA"/>
</dbReference>
<accession>A0A9N9ESF8</accession>
<sequence length="189" mass="21561">TDGSTKILPENVPPKTENVSVDDNKENLAPPHLSPHSKRLKYQEEHKKTVEFSLNSDCPSTAAKPEKFFKLQEKNPIFNRRPLKNTGPPIFLYDSNIIYEAAKHYKIENQRREVLRERLSQKLGPIILQQYDGKHICDGVAITKVSRLYIGYQLFLEVKNEIGSGGSDPTIQAAIYYRDHWAQSISSPV</sequence>
<dbReference type="OrthoDB" id="2336418at2759"/>
<feature type="non-terminal residue" evidence="2">
    <location>
        <position position="189"/>
    </location>
</feature>
<proteinExistence type="predicted"/>
<evidence type="ECO:0000313" key="3">
    <source>
        <dbReference type="Proteomes" id="UP000789570"/>
    </source>
</evidence>
<name>A0A9N9ESF8_9GLOM</name>
<dbReference type="Proteomes" id="UP000789570">
    <property type="component" value="Unassembled WGS sequence"/>
</dbReference>